<protein>
    <submittedName>
        <fullName evidence="1">Uncharacterized protein</fullName>
    </submittedName>
</protein>
<sequence>MTLRPVIVDVVISVVRIGICSTIGISVMLLIRWILVVLVEQIQYRFFPGSISRPVKSSKKKAKFRYKNEAKILDVSELCNKYEEILYTDVHADRCGCLFYKSGKYFTQTFPKTIGSWLCKRLAPEDKEIAAITSALVCITSKQIEIIKVPDDAINEGNQHNIINISKSSHKLKSICIVCHHKSISRLLNSKNRSDDNDEFIDDCMRVVDDIKTKIKIKAEWRLKEENPITGKLAQSSNNQFTNENALINLKENISDEVDLSSILQFSQKGLTHKRLSTLPNKMFNTFLDKLPQLPSDSD</sequence>
<dbReference type="AlphaFoldDB" id="A0A8J1XZ57"/>
<dbReference type="Proteomes" id="UP000749559">
    <property type="component" value="Unassembled WGS sequence"/>
</dbReference>
<name>A0A8J1XZ57_OWEFU</name>
<dbReference type="EMBL" id="CAIIXF020000001">
    <property type="protein sequence ID" value="CAH1773772.1"/>
    <property type="molecule type" value="Genomic_DNA"/>
</dbReference>
<evidence type="ECO:0000313" key="2">
    <source>
        <dbReference type="Proteomes" id="UP000749559"/>
    </source>
</evidence>
<keyword evidence="2" id="KW-1185">Reference proteome</keyword>
<reference evidence="1" key="1">
    <citation type="submission" date="2022-03" db="EMBL/GenBank/DDBJ databases">
        <authorList>
            <person name="Martin C."/>
        </authorList>
    </citation>
    <scope>NUCLEOTIDE SEQUENCE</scope>
</reference>
<proteinExistence type="predicted"/>
<accession>A0A8J1XZ57</accession>
<gene>
    <name evidence="1" type="ORF">OFUS_LOCUS1321</name>
</gene>
<comment type="caution">
    <text evidence="1">The sequence shown here is derived from an EMBL/GenBank/DDBJ whole genome shotgun (WGS) entry which is preliminary data.</text>
</comment>
<evidence type="ECO:0000313" key="1">
    <source>
        <dbReference type="EMBL" id="CAH1773772.1"/>
    </source>
</evidence>
<organism evidence="1 2">
    <name type="scientific">Owenia fusiformis</name>
    <name type="common">Polychaete worm</name>
    <dbReference type="NCBI Taxonomy" id="6347"/>
    <lineage>
        <taxon>Eukaryota</taxon>
        <taxon>Metazoa</taxon>
        <taxon>Spiralia</taxon>
        <taxon>Lophotrochozoa</taxon>
        <taxon>Annelida</taxon>
        <taxon>Polychaeta</taxon>
        <taxon>Sedentaria</taxon>
        <taxon>Canalipalpata</taxon>
        <taxon>Sabellida</taxon>
        <taxon>Oweniida</taxon>
        <taxon>Oweniidae</taxon>
        <taxon>Owenia</taxon>
    </lineage>
</organism>